<evidence type="ECO:0000313" key="3">
    <source>
        <dbReference type="Proteomes" id="UP001218218"/>
    </source>
</evidence>
<evidence type="ECO:0000256" key="1">
    <source>
        <dbReference type="SAM" id="MobiDB-lite"/>
    </source>
</evidence>
<dbReference type="Proteomes" id="UP001218218">
    <property type="component" value="Unassembled WGS sequence"/>
</dbReference>
<comment type="caution">
    <text evidence="2">The sequence shown here is derived from an EMBL/GenBank/DDBJ whole genome shotgun (WGS) entry which is preliminary data.</text>
</comment>
<feature type="compositionally biased region" description="Basic and acidic residues" evidence="1">
    <location>
        <begin position="14"/>
        <end position="23"/>
    </location>
</feature>
<accession>A0AAD7A937</accession>
<evidence type="ECO:0000313" key="2">
    <source>
        <dbReference type="EMBL" id="KAJ7352057.1"/>
    </source>
</evidence>
<proteinExistence type="predicted"/>
<dbReference type="AlphaFoldDB" id="A0AAD7A937"/>
<protein>
    <submittedName>
        <fullName evidence="2">Uncharacterized protein</fullName>
    </submittedName>
</protein>
<keyword evidence="3" id="KW-1185">Reference proteome</keyword>
<gene>
    <name evidence="2" type="ORF">DFH08DRAFT_805344</name>
</gene>
<organism evidence="2 3">
    <name type="scientific">Mycena albidolilacea</name>
    <dbReference type="NCBI Taxonomy" id="1033008"/>
    <lineage>
        <taxon>Eukaryota</taxon>
        <taxon>Fungi</taxon>
        <taxon>Dikarya</taxon>
        <taxon>Basidiomycota</taxon>
        <taxon>Agaricomycotina</taxon>
        <taxon>Agaricomycetes</taxon>
        <taxon>Agaricomycetidae</taxon>
        <taxon>Agaricales</taxon>
        <taxon>Marasmiineae</taxon>
        <taxon>Mycenaceae</taxon>
        <taxon>Mycena</taxon>
    </lineage>
</organism>
<name>A0AAD7A937_9AGAR</name>
<reference evidence="2" key="1">
    <citation type="submission" date="2023-03" db="EMBL/GenBank/DDBJ databases">
        <title>Massive genome expansion in bonnet fungi (Mycena s.s.) driven by repeated elements and novel gene families across ecological guilds.</title>
        <authorList>
            <consortium name="Lawrence Berkeley National Laboratory"/>
            <person name="Harder C.B."/>
            <person name="Miyauchi S."/>
            <person name="Viragh M."/>
            <person name="Kuo A."/>
            <person name="Thoen E."/>
            <person name="Andreopoulos B."/>
            <person name="Lu D."/>
            <person name="Skrede I."/>
            <person name="Drula E."/>
            <person name="Henrissat B."/>
            <person name="Morin E."/>
            <person name="Kohler A."/>
            <person name="Barry K."/>
            <person name="LaButti K."/>
            <person name="Morin E."/>
            <person name="Salamov A."/>
            <person name="Lipzen A."/>
            <person name="Mereny Z."/>
            <person name="Hegedus B."/>
            <person name="Baldrian P."/>
            <person name="Stursova M."/>
            <person name="Weitz H."/>
            <person name="Taylor A."/>
            <person name="Grigoriev I.V."/>
            <person name="Nagy L.G."/>
            <person name="Martin F."/>
            <person name="Kauserud H."/>
        </authorList>
    </citation>
    <scope>NUCLEOTIDE SEQUENCE</scope>
    <source>
        <strain evidence="2">CBHHK002</strain>
    </source>
</reference>
<feature type="region of interest" description="Disordered" evidence="1">
    <location>
        <begin position="1"/>
        <end position="27"/>
    </location>
</feature>
<sequence length="216" mass="25903">MGRRAKYLTNNERASAHREDNARHYQRPSAQVVLAASHRAYYIKRTSGLEYPRPGRCIPSLPPLPHEIHRLQRKCLPVSQVFYQDALAGEDMVISNPALQRWMAKPPFAMDLDETDPYSAEYQHWTECMEDIIDGMHMHLQLEDNRRRRMELNANGWVVFMNALREEVVQLLKDWESLNVRLYHSYHASRQYRMHQKYLRWLARTIYHLYYLQFLE</sequence>
<dbReference type="EMBL" id="JARIHO010000012">
    <property type="protein sequence ID" value="KAJ7352057.1"/>
    <property type="molecule type" value="Genomic_DNA"/>
</dbReference>